<gene>
    <name evidence="7" type="ORF">CM83_39208</name>
</gene>
<dbReference type="EMBL" id="GBHO01040163">
    <property type="protein sequence ID" value="JAG03441.1"/>
    <property type="molecule type" value="Transcribed_RNA"/>
</dbReference>
<protein>
    <recommendedName>
        <fullName evidence="4">tRNA (uracil(54)-C(5))-methyltransferase</fullName>
        <ecNumber evidence="4">2.1.1.35</ecNumber>
    </recommendedName>
</protein>
<dbReference type="GO" id="GO:0003723">
    <property type="term" value="F:RNA binding"/>
    <property type="evidence" value="ECO:0007669"/>
    <property type="project" value="TreeGrafter"/>
</dbReference>
<dbReference type="InterPro" id="IPR010280">
    <property type="entry name" value="U5_MeTrfase_fam"/>
</dbReference>
<evidence type="ECO:0000256" key="5">
    <source>
        <dbReference type="ARBA" id="ARBA00047278"/>
    </source>
</evidence>
<evidence type="ECO:0000256" key="1">
    <source>
        <dbReference type="ARBA" id="ARBA00022603"/>
    </source>
</evidence>
<dbReference type="AlphaFoldDB" id="A0A0A9W7P9"/>
<dbReference type="EC" id="2.1.1.35" evidence="4"/>
<dbReference type="InterPro" id="IPR045850">
    <property type="entry name" value="TRM2_met"/>
</dbReference>
<comment type="catalytic activity">
    <reaction evidence="5">
        <text>uridine(54) in tRNA + S-adenosyl-L-methionine = 5-methyluridine(54) in tRNA + S-adenosyl-L-homocysteine + H(+)</text>
        <dbReference type="Rhea" id="RHEA:42712"/>
        <dbReference type="Rhea" id="RHEA-COMP:10167"/>
        <dbReference type="Rhea" id="RHEA-COMP:10193"/>
        <dbReference type="ChEBI" id="CHEBI:15378"/>
        <dbReference type="ChEBI" id="CHEBI:57856"/>
        <dbReference type="ChEBI" id="CHEBI:59789"/>
        <dbReference type="ChEBI" id="CHEBI:65315"/>
        <dbReference type="ChEBI" id="CHEBI:74447"/>
        <dbReference type="EC" id="2.1.1.35"/>
    </reaction>
    <physiologicalReaction direction="left-to-right" evidence="5">
        <dbReference type="Rhea" id="RHEA:42713"/>
    </physiologicalReaction>
</comment>
<keyword evidence="2 6" id="KW-0808">Transferase</keyword>
<accession>A0A0A9W7P9</accession>
<dbReference type="PANTHER" id="PTHR45904">
    <property type="entry name" value="TRNA (URACIL-5-)-METHYLTRANSFERASE"/>
    <property type="match status" value="1"/>
</dbReference>
<dbReference type="SUPFAM" id="SSF53335">
    <property type="entry name" value="S-adenosyl-L-methionine-dependent methyltransferases"/>
    <property type="match status" value="1"/>
</dbReference>
<evidence type="ECO:0000313" key="7">
    <source>
        <dbReference type="EMBL" id="JAG03441.1"/>
    </source>
</evidence>
<proteinExistence type="inferred from homology"/>
<feature type="binding site" evidence="6">
    <location>
        <position position="269"/>
    </location>
    <ligand>
        <name>S-adenosyl-L-methionine</name>
        <dbReference type="ChEBI" id="CHEBI:59789"/>
    </ligand>
</feature>
<evidence type="ECO:0000256" key="3">
    <source>
        <dbReference type="ARBA" id="ARBA00022691"/>
    </source>
</evidence>
<evidence type="ECO:0000256" key="2">
    <source>
        <dbReference type="ARBA" id="ARBA00022679"/>
    </source>
</evidence>
<keyword evidence="3 6" id="KW-0949">S-adenosyl-L-methionine</keyword>
<dbReference type="InterPro" id="IPR029063">
    <property type="entry name" value="SAM-dependent_MTases_sf"/>
</dbReference>
<dbReference type="PANTHER" id="PTHR45904:SF1">
    <property type="entry name" value="TRNA (URACIL-5-)-METHYLTRANSFERASE HOMOLOG B"/>
    <property type="match status" value="1"/>
</dbReference>
<dbReference type="GO" id="GO:0006396">
    <property type="term" value="P:RNA processing"/>
    <property type="evidence" value="ECO:0007669"/>
    <property type="project" value="InterPro"/>
</dbReference>
<sequence>MLVRRPNLIVSLPRIALHSYATSPEEKYSLEPVNPSEKLITPENQHAVISDIVTPLANMDYLSQLKVKKKWSGKILRKIKEMPIPKVQTTLHTIIPSPVVDHYRNKDEFSIRTGVDGNPKTVGYFAGSPAKGDVVCIGPKGLKNMKPHHTKLAEVFQELVRESPLKACHDLHDGGFWRSITVRSNQKGDTMVVIVTHPNGASKEEEEGAKLLIKERFLDYNVTSLFYQSSPHTRAPHDVVPYELLMGEPHIYEWIGEYRFRISPDSFFQVNVEAAPLLYDKAIHFVDPSPKSTLLDLCCGTGTVSIFASKMFRGCVGIDAIKHAIDDAEFNASSNHVFNCHFTTGLVEKSLGRILSELDMSPELSAILNPGRSGCNKRVTNTLRQSLQIRNLVYISCKADHPNVMSNFYELSHPKFDGVPFQLTDVQPVDMFPHTNHCELMLVFRR</sequence>
<dbReference type="Gene3D" id="2.40.50.1070">
    <property type="match status" value="1"/>
</dbReference>
<keyword evidence="1 6" id="KW-0489">Methyltransferase</keyword>
<comment type="similarity">
    <text evidence="6">Belongs to the class I-like SAM-binding methyltransferase superfamily. RNA M5U methyltransferase family.</text>
</comment>
<evidence type="ECO:0000256" key="6">
    <source>
        <dbReference type="PROSITE-ProRule" id="PRU01024"/>
    </source>
</evidence>
<dbReference type="PROSITE" id="PS51687">
    <property type="entry name" value="SAM_MT_RNA_M5U"/>
    <property type="match status" value="1"/>
</dbReference>
<organism evidence="7">
    <name type="scientific">Lygus hesperus</name>
    <name type="common">Western plant bug</name>
    <dbReference type="NCBI Taxonomy" id="30085"/>
    <lineage>
        <taxon>Eukaryota</taxon>
        <taxon>Metazoa</taxon>
        <taxon>Ecdysozoa</taxon>
        <taxon>Arthropoda</taxon>
        <taxon>Hexapoda</taxon>
        <taxon>Insecta</taxon>
        <taxon>Pterygota</taxon>
        <taxon>Neoptera</taxon>
        <taxon>Paraneoptera</taxon>
        <taxon>Hemiptera</taxon>
        <taxon>Heteroptera</taxon>
        <taxon>Panheteroptera</taxon>
        <taxon>Cimicomorpha</taxon>
        <taxon>Miridae</taxon>
        <taxon>Mirini</taxon>
        <taxon>Lygus</taxon>
    </lineage>
</organism>
<feature type="binding site" evidence="6">
    <location>
        <position position="369"/>
    </location>
    <ligand>
        <name>S-adenosyl-L-methionine</name>
        <dbReference type="ChEBI" id="CHEBI:59789"/>
    </ligand>
</feature>
<dbReference type="Pfam" id="PF05958">
    <property type="entry name" value="tRNA_U5-meth_tr"/>
    <property type="match status" value="1"/>
</dbReference>
<name>A0A0A9W7P9_LYGHE</name>
<feature type="binding site" evidence="6">
    <location>
        <position position="319"/>
    </location>
    <ligand>
        <name>S-adenosyl-L-methionine</name>
        <dbReference type="ChEBI" id="CHEBI:59789"/>
    </ligand>
</feature>
<dbReference type="Gene3D" id="3.40.50.150">
    <property type="entry name" value="Vaccinia Virus protein VP39"/>
    <property type="match status" value="1"/>
</dbReference>
<reference evidence="7" key="2">
    <citation type="submission" date="2014-07" db="EMBL/GenBank/DDBJ databases">
        <authorList>
            <person name="Hull J."/>
        </authorList>
    </citation>
    <scope>NUCLEOTIDE SEQUENCE</scope>
</reference>
<dbReference type="GO" id="GO:0032259">
    <property type="term" value="P:methylation"/>
    <property type="evidence" value="ECO:0007669"/>
    <property type="project" value="UniProtKB-KW"/>
</dbReference>
<comment type="caution">
    <text evidence="6">Lacks conserved residue(s) required for the propagation of feature annotation.</text>
</comment>
<feature type="active site" description="Nucleophile" evidence="6">
    <location>
        <position position="397"/>
    </location>
</feature>
<dbReference type="GO" id="GO:0030697">
    <property type="term" value="F:tRNA (uracil(54)-C5)-methyltransferase activity, S-adenosyl methionine-dependent"/>
    <property type="evidence" value="ECO:0007669"/>
    <property type="project" value="UniProtKB-EC"/>
</dbReference>
<reference evidence="7" key="1">
    <citation type="journal article" date="2014" name="PLoS ONE">
        <title>Transcriptome-Based Identification of ABC Transporters in the Western Tarnished Plant Bug Lygus hesperus.</title>
        <authorList>
            <person name="Hull J.J."/>
            <person name="Chaney K."/>
            <person name="Geib S.M."/>
            <person name="Fabrick J.A."/>
            <person name="Brent C.S."/>
            <person name="Walsh D."/>
            <person name="Lavine L.C."/>
        </authorList>
    </citation>
    <scope>NUCLEOTIDE SEQUENCE</scope>
</reference>
<evidence type="ECO:0000256" key="4">
    <source>
        <dbReference type="ARBA" id="ARBA00033763"/>
    </source>
</evidence>